<proteinExistence type="predicted"/>
<name>A0A699V2P5_TANCI</name>
<organism evidence="2">
    <name type="scientific">Tanacetum cinerariifolium</name>
    <name type="common">Dalmatian daisy</name>
    <name type="synonym">Chrysanthemum cinerariifolium</name>
    <dbReference type="NCBI Taxonomy" id="118510"/>
    <lineage>
        <taxon>Eukaryota</taxon>
        <taxon>Viridiplantae</taxon>
        <taxon>Streptophyta</taxon>
        <taxon>Embryophyta</taxon>
        <taxon>Tracheophyta</taxon>
        <taxon>Spermatophyta</taxon>
        <taxon>Magnoliopsida</taxon>
        <taxon>eudicotyledons</taxon>
        <taxon>Gunneridae</taxon>
        <taxon>Pentapetalae</taxon>
        <taxon>asterids</taxon>
        <taxon>campanulids</taxon>
        <taxon>Asterales</taxon>
        <taxon>Asteraceae</taxon>
        <taxon>Asteroideae</taxon>
        <taxon>Anthemideae</taxon>
        <taxon>Anthemidinae</taxon>
        <taxon>Tanacetum</taxon>
    </lineage>
</organism>
<sequence length="154" mass="16260">GRRAAAGRAPPQWRPAPHWPRCGASYCLCLILGAWYLQAVGQVAELGRRAGRSGGWAKPWPASPSPPPTWPGNYRAAPAEVLASSAWQSGQVGRCAARCAASGGSGWPSASSGSQSRSSAQAGFEDDKLLAEDIVVLSIRAYQDCCLLLKNQLR</sequence>
<evidence type="ECO:0000256" key="1">
    <source>
        <dbReference type="SAM" id="MobiDB-lite"/>
    </source>
</evidence>
<accession>A0A699V2P5</accession>
<feature type="region of interest" description="Disordered" evidence="1">
    <location>
        <begin position="52"/>
        <end position="71"/>
    </location>
</feature>
<comment type="caution">
    <text evidence="2">The sequence shown here is derived from an EMBL/GenBank/DDBJ whole genome shotgun (WGS) entry which is preliminary data.</text>
</comment>
<feature type="region of interest" description="Disordered" evidence="1">
    <location>
        <begin position="99"/>
        <end position="119"/>
    </location>
</feature>
<dbReference type="AlphaFoldDB" id="A0A699V2P5"/>
<dbReference type="EMBL" id="BKCJ011393586">
    <property type="protein sequence ID" value="GFD29327.1"/>
    <property type="molecule type" value="Genomic_DNA"/>
</dbReference>
<reference evidence="2" key="1">
    <citation type="journal article" date="2019" name="Sci. Rep.">
        <title>Draft genome of Tanacetum cinerariifolium, the natural source of mosquito coil.</title>
        <authorList>
            <person name="Yamashiro T."/>
            <person name="Shiraishi A."/>
            <person name="Satake H."/>
            <person name="Nakayama K."/>
        </authorList>
    </citation>
    <scope>NUCLEOTIDE SEQUENCE</scope>
</reference>
<evidence type="ECO:0000313" key="2">
    <source>
        <dbReference type="EMBL" id="GFD29327.1"/>
    </source>
</evidence>
<gene>
    <name evidence="2" type="ORF">Tci_901296</name>
</gene>
<protein>
    <submittedName>
        <fullName evidence="2">Uncharacterized protein</fullName>
    </submittedName>
</protein>
<feature type="non-terminal residue" evidence="2">
    <location>
        <position position="1"/>
    </location>
</feature>
<feature type="compositionally biased region" description="Pro residues" evidence="1">
    <location>
        <begin position="61"/>
        <end position="70"/>
    </location>
</feature>